<reference evidence="2 3" key="1">
    <citation type="journal article" date="2021" name="Elife">
        <title>Chloroplast acquisition without the gene transfer in kleptoplastic sea slugs, Plakobranchus ocellatus.</title>
        <authorList>
            <person name="Maeda T."/>
            <person name="Takahashi S."/>
            <person name="Yoshida T."/>
            <person name="Shimamura S."/>
            <person name="Takaki Y."/>
            <person name="Nagai Y."/>
            <person name="Toyoda A."/>
            <person name="Suzuki Y."/>
            <person name="Arimoto A."/>
            <person name="Ishii H."/>
            <person name="Satoh N."/>
            <person name="Nishiyama T."/>
            <person name="Hasebe M."/>
            <person name="Maruyama T."/>
            <person name="Minagawa J."/>
            <person name="Obokata J."/>
            <person name="Shigenobu S."/>
        </authorList>
    </citation>
    <scope>NUCLEOTIDE SEQUENCE [LARGE SCALE GENOMIC DNA]</scope>
</reference>
<feature type="region of interest" description="Disordered" evidence="1">
    <location>
        <begin position="125"/>
        <end position="145"/>
    </location>
</feature>
<dbReference type="EMBL" id="BLXT01007949">
    <property type="protein sequence ID" value="GFO44307.1"/>
    <property type="molecule type" value="Genomic_DNA"/>
</dbReference>
<gene>
    <name evidence="2" type="ORF">PoB_007081200</name>
</gene>
<dbReference type="AlphaFoldDB" id="A0AAV4DJ62"/>
<keyword evidence="3" id="KW-1185">Reference proteome</keyword>
<proteinExistence type="predicted"/>
<sequence>MASHHSTASGVGSLWHPPTLFMHWYWIVATQAFSSERILSQPASRSDSYQRLRSGRPCPLFCRDAHEDTKDAWTEDNRVRRGDGVVTLGARGQRDLQHHQSQRPFSCFVESSSHEKKGLRKHQHLAGATKSGTSSHCHLEKDTSL</sequence>
<accession>A0AAV4DJ62</accession>
<comment type="caution">
    <text evidence="2">The sequence shown here is derived from an EMBL/GenBank/DDBJ whole genome shotgun (WGS) entry which is preliminary data.</text>
</comment>
<protein>
    <recommendedName>
        <fullName evidence="4">Secreted protein</fullName>
    </recommendedName>
</protein>
<evidence type="ECO:0000313" key="3">
    <source>
        <dbReference type="Proteomes" id="UP000735302"/>
    </source>
</evidence>
<name>A0AAV4DJ62_9GAST</name>
<evidence type="ECO:0000256" key="1">
    <source>
        <dbReference type="SAM" id="MobiDB-lite"/>
    </source>
</evidence>
<organism evidence="2 3">
    <name type="scientific">Plakobranchus ocellatus</name>
    <dbReference type="NCBI Taxonomy" id="259542"/>
    <lineage>
        <taxon>Eukaryota</taxon>
        <taxon>Metazoa</taxon>
        <taxon>Spiralia</taxon>
        <taxon>Lophotrochozoa</taxon>
        <taxon>Mollusca</taxon>
        <taxon>Gastropoda</taxon>
        <taxon>Heterobranchia</taxon>
        <taxon>Euthyneura</taxon>
        <taxon>Panpulmonata</taxon>
        <taxon>Sacoglossa</taxon>
        <taxon>Placobranchoidea</taxon>
        <taxon>Plakobranchidae</taxon>
        <taxon>Plakobranchus</taxon>
    </lineage>
</organism>
<evidence type="ECO:0000313" key="2">
    <source>
        <dbReference type="EMBL" id="GFO44307.1"/>
    </source>
</evidence>
<dbReference type="Proteomes" id="UP000735302">
    <property type="component" value="Unassembled WGS sequence"/>
</dbReference>
<evidence type="ECO:0008006" key="4">
    <source>
        <dbReference type="Google" id="ProtNLM"/>
    </source>
</evidence>